<sequence>MAKSKAKKLREHLRRNGMRDAVLSRGAAPSFSTHERVTKTKKDRLERIKHKKRNPHDHRSDGGDSFFCRNLGAFL</sequence>
<dbReference type="Proteomes" id="UP000234366">
    <property type="component" value="Chromosome"/>
</dbReference>
<evidence type="ECO:0000313" key="2">
    <source>
        <dbReference type="EMBL" id="AUJ77139.1"/>
    </source>
</evidence>
<dbReference type="AlphaFoldDB" id="A0AAI8HNB4"/>
<feature type="compositionally biased region" description="Basic residues" evidence="1">
    <location>
        <begin position="47"/>
        <end position="56"/>
    </location>
</feature>
<gene>
    <name evidence="2" type="ORF">CWD84_10125</name>
</gene>
<name>A0AAI8HNB4_9BACI</name>
<reference evidence="2 3" key="1">
    <citation type="submission" date="2017-11" db="EMBL/GenBank/DDBJ databases">
        <title>Genome sequence and genome mining of multiple bioactive secondary metabolites from a deep sea-derived Bacillus siamensis SCSIO 05746.</title>
        <authorList>
            <person name="Pan H.-Q."/>
            <person name="Ju J.-H."/>
        </authorList>
    </citation>
    <scope>NUCLEOTIDE SEQUENCE [LARGE SCALE GENOMIC DNA]</scope>
    <source>
        <strain evidence="2 3">SCSIO 05746</strain>
    </source>
</reference>
<feature type="compositionally biased region" description="Basic residues" evidence="1">
    <location>
        <begin position="1"/>
        <end position="16"/>
    </location>
</feature>
<feature type="region of interest" description="Disordered" evidence="1">
    <location>
        <begin position="1"/>
        <end position="63"/>
    </location>
</feature>
<evidence type="ECO:0000313" key="3">
    <source>
        <dbReference type="Proteomes" id="UP000234366"/>
    </source>
</evidence>
<accession>A0AAI8HNB4</accession>
<dbReference type="KEGG" id="bsia:CWD84_10125"/>
<dbReference type="RefSeq" id="WP_060964856.1">
    <property type="nucleotide sequence ID" value="NZ_CP025001.1"/>
</dbReference>
<evidence type="ECO:0000256" key="1">
    <source>
        <dbReference type="SAM" id="MobiDB-lite"/>
    </source>
</evidence>
<proteinExistence type="predicted"/>
<dbReference type="EMBL" id="CP025001">
    <property type="protein sequence ID" value="AUJ77139.1"/>
    <property type="molecule type" value="Genomic_DNA"/>
</dbReference>
<feature type="compositionally biased region" description="Basic and acidic residues" evidence="1">
    <location>
        <begin position="33"/>
        <end position="46"/>
    </location>
</feature>
<protein>
    <submittedName>
        <fullName evidence="2">Uncharacterized protein</fullName>
    </submittedName>
</protein>
<organism evidence="2 3">
    <name type="scientific">Bacillus siamensis</name>
    <dbReference type="NCBI Taxonomy" id="659243"/>
    <lineage>
        <taxon>Bacteria</taxon>
        <taxon>Bacillati</taxon>
        <taxon>Bacillota</taxon>
        <taxon>Bacilli</taxon>
        <taxon>Bacillales</taxon>
        <taxon>Bacillaceae</taxon>
        <taxon>Bacillus</taxon>
        <taxon>Bacillus amyloliquefaciens group</taxon>
    </lineage>
</organism>
<keyword evidence="3" id="KW-1185">Reference proteome</keyword>